<comment type="similarity">
    <text evidence="2">Belongs to the oxidase-dependent Fe transporter (OFeT) (TC 9.A.10.1) family.</text>
</comment>
<feature type="transmembrane region" description="Helical" evidence="6">
    <location>
        <begin position="447"/>
        <end position="472"/>
    </location>
</feature>
<comment type="subcellular location">
    <subcellularLocation>
        <location evidence="1">Membrane</location>
        <topology evidence="1">Multi-pass membrane protein</topology>
    </subcellularLocation>
</comment>
<evidence type="ECO:0000256" key="3">
    <source>
        <dbReference type="ARBA" id="ARBA00022692"/>
    </source>
</evidence>
<proteinExistence type="inferred from homology"/>
<evidence type="ECO:0000256" key="4">
    <source>
        <dbReference type="ARBA" id="ARBA00022989"/>
    </source>
</evidence>
<evidence type="ECO:0000256" key="6">
    <source>
        <dbReference type="SAM" id="Phobius"/>
    </source>
</evidence>
<keyword evidence="3 6" id="KW-0812">Transmembrane</keyword>
<evidence type="ECO:0000256" key="5">
    <source>
        <dbReference type="ARBA" id="ARBA00023136"/>
    </source>
</evidence>
<name>A0ABT6R3D0_9BACL</name>
<organism evidence="8 9">
    <name type="scientific">Exiguobacterium antarcticum</name>
    <dbReference type="NCBI Taxonomy" id="132920"/>
    <lineage>
        <taxon>Bacteria</taxon>
        <taxon>Bacillati</taxon>
        <taxon>Bacillota</taxon>
        <taxon>Bacilli</taxon>
        <taxon>Bacillales</taxon>
        <taxon>Bacillales Family XII. Incertae Sedis</taxon>
        <taxon>Exiguobacterium</taxon>
    </lineage>
</organism>
<dbReference type="PANTHER" id="PTHR31632">
    <property type="entry name" value="IRON TRANSPORTER FTH1"/>
    <property type="match status" value="1"/>
</dbReference>
<feature type="transmembrane region" description="Helical" evidence="6">
    <location>
        <begin position="310"/>
        <end position="331"/>
    </location>
</feature>
<feature type="transmembrane region" description="Helical" evidence="6">
    <location>
        <begin position="522"/>
        <end position="547"/>
    </location>
</feature>
<keyword evidence="4 6" id="KW-1133">Transmembrane helix</keyword>
<evidence type="ECO:0000313" key="8">
    <source>
        <dbReference type="EMBL" id="MDI3235445.1"/>
    </source>
</evidence>
<dbReference type="Proteomes" id="UP001243286">
    <property type="component" value="Unassembled WGS sequence"/>
</dbReference>
<keyword evidence="5 6" id="KW-0472">Membrane</keyword>
<reference evidence="8 9" key="1">
    <citation type="submission" date="2023-04" db="EMBL/GenBank/DDBJ databases">
        <title>Antarctic isolates genomes.</title>
        <authorList>
            <person name="Dimov S.G."/>
        </authorList>
    </citation>
    <scope>NUCLEOTIDE SEQUENCE [LARGE SCALE GENOMIC DNA]</scope>
    <source>
        <strain evidence="8 9">AL19</strain>
    </source>
</reference>
<feature type="chain" id="PRO_5045054373" evidence="7">
    <location>
        <begin position="24"/>
        <end position="559"/>
    </location>
</feature>
<comment type="caution">
    <text evidence="8">The sequence shown here is derived from an EMBL/GenBank/DDBJ whole genome shotgun (WGS) entry which is preliminary data.</text>
</comment>
<dbReference type="EMBL" id="JASBQV010000016">
    <property type="protein sequence ID" value="MDI3235445.1"/>
    <property type="molecule type" value="Genomic_DNA"/>
</dbReference>
<evidence type="ECO:0000256" key="2">
    <source>
        <dbReference type="ARBA" id="ARBA00008333"/>
    </source>
</evidence>
<feature type="signal peptide" evidence="7">
    <location>
        <begin position="1"/>
        <end position="23"/>
    </location>
</feature>
<gene>
    <name evidence="8" type="ORF">QK289_10530</name>
</gene>
<protein>
    <submittedName>
        <fullName evidence="8">FTR1 family iron permease</fullName>
    </submittedName>
</protein>
<evidence type="ECO:0000313" key="9">
    <source>
        <dbReference type="Proteomes" id="UP001243286"/>
    </source>
</evidence>
<evidence type="ECO:0000256" key="1">
    <source>
        <dbReference type="ARBA" id="ARBA00004141"/>
    </source>
</evidence>
<dbReference type="Pfam" id="PF03239">
    <property type="entry name" value="FTR1"/>
    <property type="match status" value="1"/>
</dbReference>
<keyword evidence="7" id="KW-0732">Signal</keyword>
<keyword evidence="9" id="KW-1185">Reference proteome</keyword>
<evidence type="ECO:0000256" key="7">
    <source>
        <dbReference type="SAM" id="SignalP"/>
    </source>
</evidence>
<dbReference type="InterPro" id="IPR004923">
    <property type="entry name" value="FTR1/Fip1/EfeU"/>
</dbReference>
<accession>A0ABT6R3D0</accession>
<dbReference type="RefSeq" id="WP_282356568.1">
    <property type="nucleotide sequence ID" value="NZ_JASBQV010000016.1"/>
</dbReference>
<feature type="transmembrane region" description="Helical" evidence="6">
    <location>
        <begin position="479"/>
        <end position="502"/>
    </location>
</feature>
<feature type="transmembrane region" description="Helical" evidence="6">
    <location>
        <begin position="343"/>
        <end position="365"/>
    </location>
</feature>
<dbReference type="PANTHER" id="PTHR31632:SF2">
    <property type="entry name" value="PLASMA MEMBRANE IRON PERMEASE"/>
    <property type="match status" value="1"/>
</dbReference>
<sequence>MRYLLNFLIVLLCLAGTMPFVHADTKTDDLYVSIGQALAAVNAKDRSALDTSIATLAKQVEQLAPSAEKKTIEQQLAPLRQEQSFMTAGQALTKVSTAVRALEETGQPTADPAAEQRLRDLFKWTERLREATTETERNQLQSELLAAWTDREVVVREKSIGHYGQVEMGLSAIRIALARETVEQTELNGALEQFDTSIRSFLKGDPVKATKKTGLTELTALLEQADQELGAQDIPAAKQTLTTFIERWPSGEGEVRTRSSALYSAIETDIPVIVSRLSEETSVPAQKQLRQIIASLRVLEQKTTYSFVDAMFVMLREGLEALLIISALVAFTRKAKLNGERLIWSGAVFGLLASGALAIIIQHFFSTAFAGIGREQIEGWTGLVAVLMMLIVGSWLHSKAVVTSRQSQLATSLAGRSLFAVSFLTIFREGAETLLFYVGMAPAMTAVSLASGILLAIGLIALVSVAVIYLGVRLPINRLFLAATCLIYIMAFKILGASIHALQLTGIVPMHVVTFLPSVPWIGFYPTYETMIPQIGLCLIIGLTVFWKRQASTRLRKAV</sequence>
<feature type="transmembrane region" description="Helical" evidence="6">
    <location>
        <begin position="377"/>
        <end position="397"/>
    </location>
</feature>